<sequence length="377" mass="41580" precursor="true">MNIHKTVFVLLALLLAGMAIVPMVNAAEDTGTVNSVGINRGLPDPMNDPVIKAILENATAMESLPDSIAAKSDKNGNITASRFDAKTEAYLNNYISPANNLVKTMKNGGYTEDQITQFLNMNGYGWDPKTGASWKGTAPTPEEQKIINKIRGQDYSPYGAFSQTRSSSAIARDGRAGGATQSVNNENTFVGFNGYMNPGSMFVSSAGTFQHVVTTHVGKKTPSGQDDWTEAGVLNSMNDAYARYFTYDNDEGAWQFHGAAEVEWYKNYAIYVTSSSDSSGYIYNIWIDNNWVRSGHLKARQTGINNANEIWSLGTNWFDYDDINPAFQNENLYTTSGSVQWGDYPTTGTSLSSDPYGYVLKDHYMNSGTWKFYSWNV</sequence>
<dbReference type="GeneID" id="14307961"/>
<dbReference type="EMBL" id="CP003167">
    <property type="protein sequence ID" value="AGB02602.1"/>
    <property type="molecule type" value="Genomic_DNA"/>
</dbReference>
<dbReference type="eggNOG" id="arCOG10238">
    <property type="taxonomic scope" value="Archaea"/>
</dbReference>
<dbReference type="RefSeq" id="WP_015285565.1">
    <property type="nucleotide sequence ID" value="NC_019943.1"/>
</dbReference>
<dbReference type="InParanoid" id="L0HCZ1"/>
<dbReference type="Proteomes" id="UP000010824">
    <property type="component" value="Chromosome"/>
</dbReference>
<organism evidence="1 2">
    <name type="scientific">Methanoregula formicica (strain DSM 22288 / NBRC 105244 / SMSP)</name>
    <dbReference type="NCBI Taxonomy" id="593750"/>
    <lineage>
        <taxon>Archaea</taxon>
        <taxon>Methanobacteriati</taxon>
        <taxon>Methanobacteriota</taxon>
        <taxon>Stenosarchaea group</taxon>
        <taxon>Methanomicrobia</taxon>
        <taxon>Methanomicrobiales</taxon>
        <taxon>Methanoregulaceae</taxon>
        <taxon>Methanoregula</taxon>
    </lineage>
</organism>
<name>L0HCZ1_METFS</name>
<gene>
    <name evidence="1" type="ordered locus">Metfor_1572</name>
</gene>
<protein>
    <submittedName>
        <fullName evidence="1">Uncharacterized protein</fullName>
    </submittedName>
</protein>
<dbReference type="STRING" id="593750.Metfor_1572"/>
<dbReference type="AlphaFoldDB" id="L0HCZ1"/>
<accession>L0HCZ1</accession>
<dbReference type="OrthoDB" id="359476at2157"/>
<proteinExistence type="predicted"/>
<evidence type="ECO:0000313" key="1">
    <source>
        <dbReference type="EMBL" id="AGB02602.1"/>
    </source>
</evidence>
<evidence type="ECO:0000313" key="2">
    <source>
        <dbReference type="Proteomes" id="UP000010824"/>
    </source>
</evidence>
<reference evidence="2" key="1">
    <citation type="submission" date="2011-12" db="EMBL/GenBank/DDBJ databases">
        <title>Complete sequence of Methanoregula formicicum SMSP.</title>
        <authorList>
            <person name="Lucas S."/>
            <person name="Han J."/>
            <person name="Lapidus A."/>
            <person name="Cheng J.-F."/>
            <person name="Goodwin L."/>
            <person name="Pitluck S."/>
            <person name="Peters L."/>
            <person name="Ovchinnikova G."/>
            <person name="Teshima H."/>
            <person name="Detter J.C."/>
            <person name="Han C."/>
            <person name="Tapia R."/>
            <person name="Land M."/>
            <person name="Hauser L."/>
            <person name="Kyrpides N."/>
            <person name="Ivanova N."/>
            <person name="Pagani I."/>
            <person name="Imachi H."/>
            <person name="Tamaki H."/>
            <person name="Sekiguchi Y."/>
            <person name="Kamagata Y."/>
            <person name="Cadillo-Quiroz H."/>
            <person name="Zinder S."/>
            <person name="Liu W.-T."/>
            <person name="Woyke T."/>
        </authorList>
    </citation>
    <scope>NUCLEOTIDE SEQUENCE [LARGE SCALE GENOMIC DNA]</scope>
    <source>
        <strain evidence="2">DSM 22288 / NBRC 105244 / SMSP</strain>
    </source>
</reference>
<dbReference type="KEGG" id="mfo:Metfor_1572"/>
<reference evidence="1 2" key="2">
    <citation type="journal article" date="2014" name="Genome Announc.">
        <title>Complete Genome Sequence of Methanoregula formicica SMSPT, a Mesophilic Hydrogenotrophic Methanogen Isolated from a Methanogenic Upflow Anaerobic Sludge Blanket Reactor.</title>
        <authorList>
            <person name="Yamamoto K."/>
            <person name="Tamaki H."/>
            <person name="Cadillo-Quiroz H."/>
            <person name="Imachi H."/>
            <person name="Kyrpides N."/>
            <person name="Woyke T."/>
            <person name="Goodwin L."/>
            <person name="Zinder S.H."/>
            <person name="Kamagata Y."/>
            <person name="Liu W.T."/>
        </authorList>
    </citation>
    <scope>NUCLEOTIDE SEQUENCE [LARGE SCALE GENOMIC DNA]</scope>
    <source>
        <strain evidence="2">DSM 22288 / NBRC 105244 / SMSP</strain>
    </source>
</reference>
<dbReference type="HOGENOM" id="CLU_732834_0_0_2"/>
<keyword evidence="2" id="KW-1185">Reference proteome</keyword>